<dbReference type="AlphaFoldDB" id="A0A0F9EQI3"/>
<sequence>MFVRSSVIVDENDDQLGIESRPLAVKYGDSHTIDAFGRARVSQPFNTFDLQFNVDLQPLFFEVSATGGGGVSHQADISAARLSTGGITNSDGVIFQTYEYFRYQPGKSTFVSWTCILGAKTSDVRKRIGYFDDENGFFFEQDGTDLKIVRRTKTSGSVVDNVTKQSDWNLDVLDGTGTSGTTLNEANDNIFSIDFQALYAGRIRYGFDFDGHITHFHEEKYANTVTVPFITNANLPFRAEIFNTDTAAGTATFDLTCLAIMSEGGFNPLGIPGSVQSTALRNVTTSNDPLPIISIRPRTTFNSITNRGQVRPLGYSLSSADASVTYEIIRNGSLTNASFADVDTTNSLVQVDVAATAISGGLVVDSGFLTGAKDKTVSGNINELLLSKLGLDNNIAGDTTDTLSIAVSIINSAGTASDCGGGFTYKELR</sequence>
<reference evidence="1" key="1">
    <citation type="journal article" date="2015" name="Nature">
        <title>Complex archaea that bridge the gap between prokaryotes and eukaryotes.</title>
        <authorList>
            <person name="Spang A."/>
            <person name="Saw J.H."/>
            <person name="Jorgensen S.L."/>
            <person name="Zaremba-Niedzwiedzka K."/>
            <person name="Martijn J."/>
            <person name="Lind A.E."/>
            <person name="van Eijk R."/>
            <person name="Schleper C."/>
            <person name="Guy L."/>
            <person name="Ettema T.J."/>
        </authorList>
    </citation>
    <scope>NUCLEOTIDE SEQUENCE</scope>
</reference>
<gene>
    <name evidence="1" type="ORF">LCGC14_2398240</name>
</gene>
<evidence type="ECO:0000313" key="1">
    <source>
        <dbReference type="EMBL" id="KKL26143.1"/>
    </source>
</evidence>
<accession>A0A0F9EQI3</accession>
<name>A0A0F9EQI3_9ZZZZ</name>
<protein>
    <submittedName>
        <fullName evidence="1">Uncharacterized protein</fullName>
    </submittedName>
</protein>
<organism evidence="1">
    <name type="scientific">marine sediment metagenome</name>
    <dbReference type="NCBI Taxonomy" id="412755"/>
    <lineage>
        <taxon>unclassified sequences</taxon>
        <taxon>metagenomes</taxon>
        <taxon>ecological metagenomes</taxon>
    </lineage>
</organism>
<proteinExistence type="predicted"/>
<comment type="caution">
    <text evidence="1">The sequence shown here is derived from an EMBL/GenBank/DDBJ whole genome shotgun (WGS) entry which is preliminary data.</text>
</comment>
<dbReference type="EMBL" id="LAZR01035943">
    <property type="protein sequence ID" value="KKL26143.1"/>
    <property type="molecule type" value="Genomic_DNA"/>
</dbReference>